<dbReference type="InterPro" id="IPR029062">
    <property type="entry name" value="Class_I_gatase-like"/>
</dbReference>
<dbReference type="Gene3D" id="3.40.50.880">
    <property type="match status" value="1"/>
</dbReference>
<organism evidence="1">
    <name type="scientific">marine sediment metagenome</name>
    <dbReference type="NCBI Taxonomy" id="412755"/>
    <lineage>
        <taxon>unclassified sequences</taxon>
        <taxon>metagenomes</taxon>
        <taxon>ecological metagenomes</taxon>
    </lineage>
</organism>
<comment type="caution">
    <text evidence="1">The sequence shown here is derived from an EMBL/GenBank/DDBJ whole genome shotgun (WGS) entry which is preliminary data.</text>
</comment>
<gene>
    <name evidence="1" type="ORF">S01H1_34768</name>
</gene>
<dbReference type="AlphaFoldDB" id="X0UKF8"/>
<dbReference type="GO" id="GO:0005737">
    <property type="term" value="C:cytoplasm"/>
    <property type="evidence" value="ECO:0007669"/>
    <property type="project" value="TreeGrafter"/>
</dbReference>
<reference evidence="1" key="1">
    <citation type="journal article" date="2014" name="Front. Microbiol.">
        <title>High frequency of phylogenetically diverse reductive dehalogenase-homologous genes in deep subseafloor sedimentary metagenomes.</title>
        <authorList>
            <person name="Kawai M."/>
            <person name="Futagami T."/>
            <person name="Toyoda A."/>
            <person name="Takaki Y."/>
            <person name="Nishi S."/>
            <person name="Hori S."/>
            <person name="Arai W."/>
            <person name="Tsubouchi T."/>
            <person name="Morono Y."/>
            <person name="Uchiyama I."/>
            <person name="Ito T."/>
            <person name="Fujiyama A."/>
            <person name="Inagaki F."/>
            <person name="Takami H."/>
        </authorList>
    </citation>
    <scope>NUCLEOTIDE SEQUENCE</scope>
    <source>
        <strain evidence="1">Expedition CK06-06</strain>
    </source>
</reference>
<dbReference type="GO" id="GO:0004642">
    <property type="term" value="F:phosphoribosylformylglycinamidine synthase activity"/>
    <property type="evidence" value="ECO:0007669"/>
    <property type="project" value="TreeGrafter"/>
</dbReference>
<sequence>ADDRCLFTRGLDEDILCPVAHGEGRLAVADEAAREELWRDGLVALTYLAPANPADNTNLSPSVAARRPAGYPHNPNGSVDDIAGLCSHAGNVFGLMPHPEDHIYPQQHPRWTRREAGGLGIHLFRNGLRAALAFV</sequence>
<dbReference type="SUPFAM" id="SSF52317">
    <property type="entry name" value="Class I glutamine amidotransferase-like"/>
    <property type="match status" value="1"/>
</dbReference>
<protein>
    <recommendedName>
        <fullName evidence="2">Phosphoribosylformylglycinamidine synthase</fullName>
    </recommendedName>
</protein>
<dbReference type="EMBL" id="BARS01021674">
    <property type="protein sequence ID" value="GAG06304.1"/>
    <property type="molecule type" value="Genomic_DNA"/>
</dbReference>
<dbReference type="PANTHER" id="PTHR10099">
    <property type="entry name" value="PHOSPHORIBOSYLFORMYLGLYCINAMIDINE SYNTHASE"/>
    <property type="match status" value="1"/>
</dbReference>
<dbReference type="Pfam" id="PF13507">
    <property type="entry name" value="GATase_5"/>
    <property type="match status" value="1"/>
</dbReference>
<dbReference type="GO" id="GO:0006164">
    <property type="term" value="P:purine nucleotide biosynthetic process"/>
    <property type="evidence" value="ECO:0007669"/>
    <property type="project" value="TreeGrafter"/>
</dbReference>
<accession>X0UKF8</accession>
<feature type="non-terminal residue" evidence="1">
    <location>
        <position position="1"/>
    </location>
</feature>
<evidence type="ECO:0000313" key="1">
    <source>
        <dbReference type="EMBL" id="GAG06304.1"/>
    </source>
</evidence>
<proteinExistence type="predicted"/>
<name>X0UKF8_9ZZZZ</name>
<evidence type="ECO:0008006" key="2">
    <source>
        <dbReference type="Google" id="ProtNLM"/>
    </source>
</evidence>
<dbReference type="PANTHER" id="PTHR10099:SF1">
    <property type="entry name" value="PHOSPHORIBOSYLFORMYLGLYCINAMIDINE SYNTHASE"/>
    <property type="match status" value="1"/>
</dbReference>
<dbReference type="SMART" id="SM01211">
    <property type="entry name" value="GATase_5"/>
    <property type="match status" value="1"/>
</dbReference>